<evidence type="ECO:0000256" key="1">
    <source>
        <dbReference type="SAM" id="MobiDB-lite"/>
    </source>
</evidence>
<name>A0A8S9PWG2_BRACR</name>
<reference evidence="2" key="1">
    <citation type="submission" date="2019-12" db="EMBL/GenBank/DDBJ databases">
        <title>Genome sequencing and annotation of Brassica cretica.</title>
        <authorList>
            <person name="Studholme D.J."/>
            <person name="Sarris P."/>
        </authorList>
    </citation>
    <scope>NUCLEOTIDE SEQUENCE</scope>
    <source>
        <strain evidence="2">PFS-109/04</strain>
        <tissue evidence="2">Leaf</tissue>
    </source>
</reference>
<dbReference type="AlphaFoldDB" id="A0A8S9PWG2"/>
<gene>
    <name evidence="2" type="ORF">F2Q69_00046328</name>
</gene>
<feature type="region of interest" description="Disordered" evidence="1">
    <location>
        <begin position="1"/>
        <end position="25"/>
    </location>
</feature>
<accession>A0A8S9PWG2</accession>
<dbReference type="Proteomes" id="UP000712600">
    <property type="component" value="Unassembled WGS sequence"/>
</dbReference>
<sequence>MDDLHNELQSTPPGSLPPASTSFHPLTLTPHTLSFRVKEELCPSCQALKDNKQE</sequence>
<comment type="caution">
    <text evidence="2">The sequence shown here is derived from an EMBL/GenBank/DDBJ whole genome shotgun (WGS) entry which is preliminary data.</text>
</comment>
<proteinExistence type="predicted"/>
<evidence type="ECO:0000313" key="3">
    <source>
        <dbReference type="Proteomes" id="UP000712600"/>
    </source>
</evidence>
<feature type="compositionally biased region" description="Polar residues" evidence="1">
    <location>
        <begin position="7"/>
        <end position="25"/>
    </location>
</feature>
<evidence type="ECO:0000313" key="2">
    <source>
        <dbReference type="EMBL" id="KAF3526355.1"/>
    </source>
</evidence>
<organism evidence="2 3">
    <name type="scientific">Brassica cretica</name>
    <name type="common">Mustard</name>
    <dbReference type="NCBI Taxonomy" id="69181"/>
    <lineage>
        <taxon>Eukaryota</taxon>
        <taxon>Viridiplantae</taxon>
        <taxon>Streptophyta</taxon>
        <taxon>Embryophyta</taxon>
        <taxon>Tracheophyta</taxon>
        <taxon>Spermatophyta</taxon>
        <taxon>Magnoliopsida</taxon>
        <taxon>eudicotyledons</taxon>
        <taxon>Gunneridae</taxon>
        <taxon>Pentapetalae</taxon>
        <taxon>rosids</taxon>
        <taxon>malvids</taxon>
        <taxon>Brassicales</taxon>
        <taxon>Brassicaceae</taxon>
        <taxon>Brassiceae</taxon>
        <taxon>Brassica</taxon>
    </lineage>
</organism>
<dbReference type="EMBL" id="QGKX02001347">
    <property type="protein sequence ID" value="KAF3526355.1"/>
    <property type="molecule type" value="Genomic_DNA"/>
</dbReference>
<protein>
    <submittedName>
        <fullName evidence="2">Uncharacterized protein</fullName>
    </submittedName>
</protein>